<keyword evidence="5" id="KW-0411">Iron-sulfur</keyword>
<accession>A0A431WPB6</accession>
<reference evidence="10 11" key="1">
    <citation type="submission" date="2018-12" db="EMBL/GenBank/DDBJ databases">
        <authorList>
            <person name="Yu L."/>
        </authorList>
    </citation>
    <scope>NUCLEOTIDE SEQUENCE [LARGE SCALE GENOMIC DNA]</scope>
    <source>
        <strain evidence="10 11">HAW-EB2</strain>
    </source>
</reference>
<keyword evidence="8" id="KW-1133">Transmembrane helix</keyword>
<comment type="caution">
    <text evidence="10">The sequence shown here is derived from an EMBL/GenBank/DDBJ whole genome shotgun (WGS) entry which is preliminary data.</text>
</comment>
<name>A0A431WPB6_9GAMM</name>
<dbReference type="InterPro" id="IPR017900">
    <property type="entry name" value="4Fe4S_Fe_S_CS"/>
</dbReference>
<dbReference type="RefSeq" id="WP_126521575.1">
    <property type="nucleotide sequence ID" value="NZ_RXNU01000011.1"/>
</dbReference>
<organism evidence="10 11">
    <name type="scientific">Shewanella canadensis</name>
    <dbReference type="NCBI Taxonomy" id="271096"/>
    <lineage>
        <taxon>Bacteria</taxon>
        <taxon>Pseudomonadati</taxon>
        <taxon>Pseudomonadota</taxon>
        <taxon>Gammaproteobacteria</taxon>
        <taxon>Alteromonadales</taxon>
        <taxon>Shewanellaceae</taxon>
        <taxon>Shewanella</taxon>
    </lineage>
</organism>
<dbReference type="PROSITE" id="PS51379">
    <property type="entry name" value="4FE4S_FER_2"/>
    <property type="match status" value="1"/>
</dbReference>
<dbReference type="InterPro" id="IPR012832">
    <property type="entry name" value="RDH"/>
</dbReference>
<dbReference type="GO" id="GO:0051536">
    <property type="term" value="F:iron-sulfur cluster binding"/>
    <property type="evidence" value="ECO:0007669"/>
    <property type="project" value="UniProtKB-KW"/>
</dbReference>
<dbReference type="Gene3D" id="3.30.70.20">
    <property type="match status" value="1"/>
</dbReference>
<dbReference type="OrthoDB" id="165469at2"/>
<comment type="subcellular location">
    <subcellularLocation>
        <location evidence="1">Cell envelope</location>
    </subcellularLocation>
</comment>
<sequence>MKEQEKEKDEQVIDQHRRQLLKLSAGTIAGVGAVAGAGSWIKHRVEGVEQDGYPVEISPSFKRKDQRDVLLTFAGSKALGEKHPERNLSLSNDADGPAKSGEKSFNFQKGIYQFATAHTRADNNKVGYTQLDYALEQACWHGMNILAPLESMGVPNQGTFGWDQSEVKKEKYPFKDSVEILSAIKTAAKTFGAVRVGICKRDKRWDYDPLYDLTQEKTLTWEEDFPFEPKSVIVMLTDMDYDAMATAPMIPASATAAMGYTQNTIQGGGMAKFLRELGYMAVGSGNDLGSSVSYAIAAGLGEGARNGALIAPNLGPRVRISKVYTNLELDDAAYDKPRDFGILTFCENCKRCAESCPGNAISMDDKPSMSSTFAGSDDPDYNWQGQPGMRKFHNDAKKCFKFWCDNGGDCGACIASCPWNKPDFWHHRLIDASNTFTAGPVHTMMKQADILFGYGNTNDEKAVEKFWRSGFSGDFT</sequence>
<evidence type="ECO:0000256" key="1">
    <source>
        <dbReference type="ARBA" id="ARBA00004196"/>
    </source>
</evidence>
<feature type="region of interest" description="Disordered" evidence="7">
    <location>
        <begin position="82"/>
        <end position="101"/>
    </location>
</feature>
<dbReference type="PANTHER" id="PTHR42827">
    <property type="entry name" value="IRON-SULFUR CLUSTER-BINDING PROTEIN-RELATED"/>
    <property type="match status" value="1"/>
</dbReference>
<evidence type="ECO:0000313" key="11">
    <source>
        <dbReference type="Proteomes" id="UP000267448"/>
    </source>
</evidence>
<proteinExistence type="predicted"/>
<protein>
    <submittedName>
        <fullName evidence="10">Reductive dehalogenase</fullName>
    </submittedName>
</protein>
<evidence type="ECO:0000259" key="9">
    <source>
        <dbReference type="PROSITE" id="PS51379"/>
    </source>
</evidence>
<dbReference type="GO" id="GO:0046872">
    <property type="term" value="F:metal ion binding"/>
    <property type="evidence" value="ECO:0007669"/>
    <property type="project" value="UniProtKB-KW"/>
</dbReference>
<feature type="domain" description="4Fe-4S ferredoxin-type" evidence="9">
    <location>
        <begin position="337"/>
        <end position="366"/>
    </location>
</feature>
<dbReference type="InterPro" id="IPR017896">
    <property type="entry name" value="4Fe4S_Fe-S-bd"/>
</dbReference>
<evidence type="ECO:0000313" key="10">
    <source>
        <dbReference type="EMBL" id="RTR37578.1"/>
    </source>
</evidence>
<feature type="transmembrane region" description="Helical" evidence="8">
    <location>
        <begin position="20"/>
        <end position="41"/>
    </location>
</feature>
<dbReference type="GO" id="GO:0030313">
    <property type="term" value="C:cell envelope"/>
    <property type="evidence" value="ECO:0007669"/>
    <property type="project" value="UniProtKB-SubCell"/>
</dbReference>
<evidence type="ECO:0000256" key="5">
    <source>
        <dbReference type="ARBA" id="ARBA00023014"/>
    </source>
</evidence>
<keyword evidence="8" id="KW-0812">Transmembrane</keyword>
<evidence type="ECO:0000256" key="3">
    <source>
        <dbReference type="ARBA" id="ARBA00022729"/>
    </source>
</evidence>
<keyword evidence="2" id="KW-0479">Metal-binding</keyword>
<gene>
    <name evidence="10" type="ORF">EKG38_17765</name>
</gene>
<dbReference type="PROSITE" id="PS00198">
    <property type="entry name" value="4FE4S_FER_1"/>
    <property type="match status" value="1"/>
</dbReference>
<keyword evidence="3" id="KW-0732">Signal</keyword>
<evidence type="ECO:0000256" key="4">
    <source>
        <dbReference type="ARBA" id="ARBA00023004"/>
    </source>
</evidence>
<dbReference type="PANTHER" id="PTHR42827:SF1">
    <property type="entry name" value="IRON-SULFUR CLUSTER-BINDING PROTEIN"/>
    <property type="match status" value="1"/>
</dbReference>
<dbReference type="Proteomes" id="UP000267448">
    <property type="component" value="Unassembled WGS sequence"/>
</dbReference>
<keyword evidence="4" id="KW-0408">Iron</keyword>
<evidence type="ECO:0000256" key="2">
    <source>
        <dbReference type="ARBA" id="ARBA00022723"/>
    </source>
</evidence>
<evidence type="ECO:0000256" key="8">
    <source>
        <dbReference type="SAM" id="Phobius"/>
    </source>
</evidence>
<dbReference type="NCBIfam" id="TIGR02486">
    <property type="entry name" value="RDH"/>
    <property type="match status" value="1"/>
</dbReference>
<evidence type="ECO:0000256" key="6">
    <source>
        <dbReference type="ARBA" id="ARBA00023136"/>
    </source>
</evidence>
<dbReference type="AlphaFoldDB" id="A0A431WPB6"/>
<keyword evidence="11" id="KW-1185">Reference proteome</keyword>
<dbReference type="Pfam" id="PF12838">
    <property type="entry name" value="Fer4_7"/>
    <property type="match status" value="1"/>
</dbReference>
<evidence type="ECO:0000256" key="7">
    <source>
        <dbReference type="SAM" id="MobiDB-lite"/>
    </source>
</evidence>
<dbReference type="EMBL" id="RXNU01000011">
    <property type="protein sequence ID" value="RTR37578.1"/>
    <property type="molecule type" value="Genomic_DNA"/>
</dbReference>
<keyword evidence="6 8" id="KW-0472">Membrane</keyword>
<dbReference type="SUPFAM" id="SSF54862">
    <property type="entry name" value="4Fe-4S ferredoxins"/>
    <property type="match status" value="1"/>
</dbReference>